<feature type="compositionally biased region" description="Basic and acidic residues" evidence="5">
    <location>
        <begin position="80"/>
        <end position="93"/>
    </location>
</feature>
<organism evidence="9 10">
    <name type="scientific">Batillaria attramentaria</name>
    <dbReference type="NCBI Taxonomy" id="370345"/>
    <lineage>
        <taxon>Eukaryota</taxon>
        <taxon>Metazoa</taxon>
        <taxon>Spiralia</taxon>
        <taxon>Lophotrochozoa</taxon>
        <taxon>Mollusca</taxon>
        <taxon>Gastropoda</taxon>
        <taxon>Caenogastropoda</taxon>
        <taxon>Sorbeoconcha</taxon>
        <taxon>Cerithioidea</taxon>
        <taxon>Batillariidae</taxon>
        <taxon>Batillaria</taxon>
    </lineage>
</organism>
<evidence type="ECO:0000256" key="1">
    <source>
        <dbReference type="ARBA" id="ARBA00004370"/>
    </source>
</evidence>
<feature type="transmembrane region" description="Helical" evidence="6">
    <location>
        <begin position="317"/>
        <end position="335"/>
    </location>
</feature>
<feature type="region of interest" description="Disordered" evidence="5">
    <location>
        <begin position="41"/>
        <end position="108"/>
    </location>
</feature>
<dbReference type="InterPro" id="IPR053071">
    <property type="entry name" value="GPCR1-related_rcpt"/>
</dbReference>
<evidence type="ECO:0000256" key="2">
    <source>
        <dbReference type="ARBA" id="ARBA00022692"/>
    </source>
</evidence>
<dbReference type="PANTHER" id="PTHR47023">
    <property type="entry name" value="SEX PEPTIDE RECEPTOR"/>
    <property type="match status" value="1"/>
</dbReference>
<feature type="transmembrane region" description="Helical" evidence="6">
    <location>
        <begin position="367"/>
        <end position="386"/>
    </location>
</feature>
<feature type="compositionally biased region" description="Polar residues" evidence="5">
    <location>
        <begin position="95"/>
        <end position="106"/>
    </location>
</feature>
<evidence type="ECO:0000256" key="3">
    <source>
        <dbReference type="ARBA" id="ARBA00022989"/>
    </source>
</evidence>
<dbReference type="InterPro" id="IPR000276">
    <property type="entry name" value="GPCR_Rhodpsn"/>
</dbReference>
<accession>A0ABD0KE88</accession>
<feature type="transmembrane region" description="Helical" evidence="6">
    <location>
        <begin position="166"/>
        <end position="188"/>
    </location>
</feature>
<keyword evidence="7" id="KW-0732">Signal</keyword>
<dbReference type="PANTHER" id="PTHR47023:SF1">
    <property type="entry name" value="SEX PEPTIDE RECEPTOR"/>
    <property type="match status" value="1"/>
</dbReference>
<feature type="transmembrane region" description="Helical" evidence="6">
    <location>
        <begin position="406"/>
        <end position="429"/>
    </location>
</feature>
<dbReference type="InterPro" id="IPR017452">
    <property type="entry name" value="GPCR_Rhodpsn_7TM"/>
</dbReference>
<comment type="caution">
    <text evidence="9">The sequence shown here is derived from an EMBL/GenBank/DDBJ whole genome shotgun (WGS) entry which is preliminary data.</text>
</comment>
<feature type="transmembrane region" description="Helical" evidence="6">
    <location>
        <begin position="208"/>
        <end position="229"/>
    </location>
</feature>
<feature type="domain" description="G-protein coupled receptors family 1 profile" evidence="8">
    <location>
        <begin position="145"/>
        <end position="426"/>
    </location>
</feature>
<dbReference type="Pfam" id="PF10324">
    <property type="entry name" value="7TM_GPCR_Srw"/>
    <property type="match status" value="1"/>
</dbReference>
<dbReference type="SUPFAM" id="SSF81321">
    <property type="entry name" value="Family A G protein-coupled receptor-like"/>
    <property type="match status" value="1"/>
</dbReference>
<evidence type="ECO:0000259" key="8">
    <source>
        <dbReference type="PROSITE" id="PS50262"/>
    </source>
</evidence>
<dbReference type="PROSITE" id="PS50262">
    <property type="entry name" value="G_PROTEIN_RECEP_F1_2"/>
    <property type="match status" value="1"/>
</dbReference>
<sequence>MTSRPPTRPRQVRVQVNTEGGGRLRLAMVLLLLWSAYANAHPTSGSESSREIPKKDKTVTGVERGDKHPTSLCEGSLHCSHAERATENSDHKKSQASNGSFNTDLSGDTEDKPRALLLSEENPPQFAVPIYGYLCPAIGVLTVVSNSLLCFVLLKKEMRSPTNALLVAVAISDMLTGLFPVPFSIYLYASDRFWEYVPFEWCWPFVHLALTVPVMFHTASLWLITALGIQRYICVCHPLKARIWCTMKKTLRLIGIIFVMAFLNHVYRFIKFDYVAVELPSAVDANKTVVGCVRVSHVQDNETLQILENVYNFHYSVNIQFIPCVVLLVVNVLLIRTKRQAEKRRVELLRQNRRRESRMMRESTSSTLMLVIVVSLFLVLEIPIGLSQLFRSVSYPFGFTRENTSGAVVFFHLFFFLNNPCIFVVYCTMSKKFRNTLKHLLTPSCHRCTRPATEDGHNVEVIQLDIAGH</sequence>
<keyword evidence="4 6" id="KW-0472">Membrane</keyword>
<dbReference type="Proteomes" id="UP001519460">
    <property type="component" value="Unassembled WGS sequence"/>
</dbReference>
<keyword evidence="3 6" id="KW-1133">Transmembrane helix</keyword>
<dbReference type="Gene3D" id="1.20.1070.10">
    <property type="entry name" value="Rhodopsin 7-helix transmembrane proteins"/>
    <property type="match status" value="1"/>
</dbReference>
<evidence type="ECO:0000256" key="7">
    <source>
        <dbReference type="SAM" id="SignalP"/>
    </source>
</evidence>
<name>A0ABD0KE88_9CAEN</name>
<feature type="signal peptide" evidence="7">
    <location>
        <begin position="1"/>
        <end position="40"/>
    </location>
</feature>
<gene>
    <name evidence="9" type="ORF">BaRGS_00023254</name>
</gene>
<evidence type="ECO:0000313" key="9">
    <source>
        <dbReference type="EMBL" id="KAK7485444.1"/>
    </source>
</evidence>
<dbReference type="AlphaFoldDB" id="A0ABD0KE88"/>
<dbReference type="GO" id="GO:0016020">
    <property type="term" value="C:membrane"/>
    <property type="evidence" value="ECO:0007669"/>
    <property type="project" value="UniProtKB-SubCell"/>
</dbReference>
<comment type="subcellular location">
    <subcellularLocation>
        <location evidence="1">Membrane</location>
    </subcellularLocation>
</comment>
<feature type="transmembrane region" description="Helical" evidence="6">
    <location>
        <begin position="250"/>
        <end position="270"/>
    </location>
</feature>
<feature type="chain" id="PRO_5044848760" description="G-protein coupled receptors family 1 profile domain-containing protein" evidence="7">
    <location>
        <begin position="41"/>
        <end position="469"/>
    </location>
</feature>
<evidence type="ECO:0000256" key="4">
    <source>
        <dbReference type="ARBA" id="ARBA00023136"/>
    </source>
</evidence>
<feature type="transmembrane region" description="Helical" evidence="6">
    <location>
        <begin position="130"/>
        <end position="154"/>
    </location>
</feature>
<feature type="compositionally biased region" description="Basic and acidic residues" evidence="5">
    <location>
        <begin position="48"/>
        <end position="69"/>
    </location>
</feature>
<evidence type="ECO:0000256" key="6">
    <source>
        <dbReference type="SAM" id="Phobius"/>
    </source>
</evidence>
<protein>
    <recommendedName>
        <fullName evidence="8">G-protein coupled receptors family 1 profile domain-containing protein</fullName>
    </recommendedName>
</protein>
<evidence type="ECO:0000313" key="10">
    <source>
        <dbReference type="Proteomes" id="UP001519460"/>
    </source>
</evidence>
<keyword evidence="2 6" id="KW-0812">Transmembrane</keyword>
<evidence type="ECO:0000256" key="5">
    <source>
        <dbReference type="SAM" id="MobiDB-lite"/>
    </source>
</evidence>
<dbReference type="CDD" id="cd14978">
    <property type="entry name" value="7tmA_FMRFamide_R-like"/>
    <property type="match status" value="1"/>
</dbReference>
<keyword evidence="10" id="KW-1185">Reference proteome</keyword>
<proteinExistence type="predicted"/>
<dbReference type="InterPro" id="IPR019427">
    <property type="entry name" value="7TM_GPCR_serpentine_rcpt_Srw"/>
</dbReference>
<reference evidence="9 10" key="1">
    <citation type="journal article" date="2023" name="Sci. Data">
        <title>Genome assembly of the Korean intertidal mud-creeper Batillaria attramentaria.</title>
        <authorList>
            <person name="Patra A.K."/>
            <person name="Ho P.T."/>
            <person name="Jun S."/>
            <person name="Lee S.J."/>
            <person name="Kim Y."/>
            <person name="Won Y.J."/>
        </authorList>
    </citation>
    <scope>NUCLEOTIDE SEQUENCE [LARGE SCALE GENOMIC DNA]</scope>
    <source>
        <strain evidence="9">Wonlab-2016</strain>
    </source>
</reference>
<dbReference type="PRINTS" id="PR00237">
    <property type="entry name" value="GPCRRHODOPSN"/>
</dbReference>
<dbReference type="EMBL" id="JACVVK020000194">
    <property type="protein sequence ID" value="KAK7485444.1"/>
    <property type="molecule type" value="Genomic_DNA"/>
</dbReference>